<dbReference type="Proteomes" id="UP000664702">
    <property type="component" value="Chromosome"/>
</dbReference>
<protein>
    <submittedName>
        <fullName evidence="1">Uncharacterized protein</fullName>
    </submittedName>
</protein>
<dbReference type="AlphaFoldDB" id="A0A9X9XUB7"/>
<organism evidence="1 2">
    <name type="scientific">Bradyrhizobium barranii subsp. barranii</name>
    <dbReference type="NCBI Taxonomy" id="2823807"/>
    <lineage>
        <taxon>Bacteria</taxon>
        <taxon>Pseudomonadati</taxon>
        <taxon>Pseudomonadota</taxon>
        <taxon>Alphaproteobacteria</taxon>
        <taxon>Hyphomicrobiales</taxon>
        <taxon>Nitrobacteraceae</taxon>
        <taxon>Bradyrhizobium</taxon>
        <taxon>Bradyrhizobium barranii</taxon>
    </lineage>
</organism>
<proteinExistence type="predicted"/>
<evidence type="ECO:0000313" key="1">
    <source>
        <dbReference type="EMBL" id="UEM11261.1"/>
    </source>
</evidence>
<sequence>MQKLNDLSRSPSPLDPDGTLIAVIELSLSSGLVAGIVPGVERQPLKKLAVDESALLKLLHR</sequence>
<dbReference type="KEGG" id="bban:J4G43_042890"/>
<gene>
    <name evidence="1" type="ORF">J4G43_042890</name>
</gene>
<name>A0A9X9XUB7_9BRAD</name>
<accession>A0A9X9XUB7</accession>
<evidence type="ECO:0000313" key="2">
    <source>
        <dbReference type="Proteomes" id="UP000664702"/>
    </source>
</evidence>
<dbReference type="EMBL" id="CP086136">
    <property type="protein sequence ID" value="UEM11261.1"/>
    <property type="molecule type" value="Genomic_DNA"/>
</dbReference>
<dbReference type="RefSeq" id="WP_225005438.1">
    <property type="nucleotide sequence ID" value="NZ_CP086136.1"/>
</dbReference>
<reference evidence="1 2" key="1">
    <citation type="journal article" date="2022" name="Int. J. Syst. Evol. Microbiol.">
        <title>Strains of Bradyrhizobium barranii sp. nov. associated with legumes native to Canada are symbionts of soybeans and belong to different subspecies (subsp. barranii subsp. nov. and subsp. apii subsp. nov.) and symbiovars (sv. glycinearum and sv. septentrionale).</title>
        <authorList>
            <person name="Bromfield E.S.P."/>
            <person name="Cloutier S."/>
            <person name="Wasai-Hara S."/>
            <person name="Minamisawa K."/>
        </authorList>
    </citation>
    <scope>NUCLEOTIDE SEQUENCE [LARGE SCALE GENOMIC DNA]</scope>
    <source>
        <strain evidence="1 2">144S4</strain>
    </source>
</reference>